<reference evidence="1 2" key="1">
    <citation type="journal article" date="2017" name="Genome Announc.">
        <title>Genome sequence of the saprophytic ascomycete Epicoccum nigrum ICMP 19927 strain isolated from New Zealand.</title>
        <authorList>
            <person name="Fokin M."/>
            <person name="Fleetwood D."/>
            <person name="Weir B.S."/>
            <person name="Villas-Boas S.G."/>
        </authorList>
    </citation>
    <scope>NUCLEOTIDE SEQUENCE [LARGE SCALE GENOMIC DNA]</scope>
    <source>
        <strain evidence="1 2">ICMP 19927</strain>
    </source>
</reference>
<protein>
    <recommendedName>
        <fullName evidence="3">Heterokaryon incompatibility domain-containing protein</fullName>
    </recommendedName>
</protein>
<sequence length="123" mass="13840">MAHQIDPQSVLDPSLQIVEAGSNVEVPPDDSISAMAEATIYRSLPLSELKSTRVLRILPPELQDGGNITCQLEVISLDNDPPPEYYAVSYVWGWPSETRHITVNGMPFIVRENLWAFFINMRE</sequence>
<name>A0A1Y2LKW7_EPING</name>
<evidence type="ECO:0000313" key="2">
    <source>
        <dbReference type="Proteomes" id="UP000193240"/>
    </source>
</evidence>
<dbReference type="Proteomes" id="UP000193240">
    <property type="component" value="Unassembled WGS sequence"/>
</dbReference>
<dbReference type="InParanoid" id="A0A1Y2LKW7"/>
<dbReference type="AlphaFoldDB" id="A0A1Y2LKW7"/>
<evidence type="ECO:0000313" key="1">
    <source>
        <dbReference type="EMBL" id="OSS43518.1"/>
    </source>
</evidence>
<dbReference type="InterPro" id="IPR052895">
    <property type="entry name" value="HetReg/Transcr_Mod"/>
</dbReference>
<proteinExistence type="predicted"/>
<gene>
    <name evidence="1" type="ORF">B5807_11887</name>
</gene>
<organism evidence="1 2">
    <name type="scientific">Epicoccum nigrum</name>
    <name type="common">Soil fungus</name>
    <name type="synonym">Epicoccum purpurascens</name>
    <dbReference type="NCBI Taxonomy" id="105696"/>
    <lineage>
        <taxon>Eukaryota</taxon>
        <taxon>Fungi</taxon>
        <taxon>Dikarya</taxon>
        <taxon>Ascomycota</taxon>
        <taxon>Pezizomycotina</taxon>
        <taxon>Dothideomycetes</taxon>
        <taxon>Pleosporomycetidae</taxon>
        <taxon>Pleosporales</taxon>
        <taxon>Pleosporineae</taxon>
        <taxon>Didymellaceae</taxon>
        <taxon>Epicoccum</taxon>
    </lineage>
</organism>
<accession>A0A1Y2LKW7</accession>
<dbReference type="PANTHER" id="PTHR24148">
    <property type="entry name" value="ANKYRIN REPEAT DOMAIN-CONTAINING PROTEIN 39 HOMOLOG-RELATED"/>
    <property type="match status" value="1"/>
</dbReference>
<evidence type="ECO:0008006" key="3">
    <source>
        <dbReference type="Google" id="ProtNLM"/>
    </source>
</evidence>
<keyword evidence="2" id="KW-1185">Reference proteome</keyword>
<dbReference type="PANTHER" id="PTHR24148:SF73">
    <property type="entry name" value="HET DOMAIN PROTEIN (AFU_ORTHOLOGUE AFUA_8G01020)"/>
    <property type="match status" value="1"/>
</dbReference>
<dbReference type="EMBL" id="KZ107864">
    <property type="protein sequence ID" value="OSS43518.1"/>
    <property type="molecule type" value="Genomic_DNA"/>
</dbReference>